<dbReference type="PANTHER" id="PTHR46401">
    <property type="entry name" value="GLYCOSYLTRANSFERASE WBBK-RELATED"/>
    <property type="match status" value="1"/>
</dbReference>
<proteinExistence type="predicted"/>
<dbReference type="Gene3D" id="3.40.50.2000">
    <property type="entry name" value="Glycogen Phosphorylase B"/>
    <property type="match status" value="2"/>
</dbReference>
<evidence type="ECO:0000259" key="1">
    <source>
        <dbReference type="Pfam" id="PF00534"/>
    </source>
</evidence>
<dbReference type="AlphaFoldDB" id="A0AAE7BBL1"/>
<dbReference type="GO" id="GO:0016757">
    <property type="term" value="F:glycosyltransferase activity"/>
    <property type="evidence" value="ECO:0007669"/>
    <property type="project" value="InterPro"/>
</dbReference>
<dbReference type="RefSeq" id="WP_128357910.1">
    <property type="nucleotide sequence ID" value="NZ_CP053840.1"/>
</dbReference>
<evidence type="ECO:0000313" key="2">
    <source>
        <dbReference type="EMBL" id="QKF67530.1"/>
    </source>
</evidence>
<name>A0AAE7BBL1_9BACT</name>
<evidence type="ECO:0000313" key="3">
    <source>
        <dbReference type="Proteomes" id="UP000503482"/>
    </source>
</evidence>
<sequence>MNQFGNYLECSVDNKILNIAIVINHDIYSGGGFQYSYMVLNLLKKYHNDKTIKLSFYSINKDISNDYQDLDLEIKKISENLFQKIHRIALKNLYFYNFFKKLGLRKSKIESKILKDGIDLIYFLSPSQITHSLSELPYIITLWDLGHLNLIEFPELSNNKIFEGREENYSKSLKKAINVIVDSTYLKNYCISKYNLEENRIEILPFLPNVLIVDNKNYINIKEKYNIKNDYIFYPAQFWAHKNHMYILKAIKILRYEHNIDVSVVFSGSNKGNLNYILKSAKSMGIENLIHYVGFVKNEEIPYLYKQSLSLVMPTYLGPTNIPPLEAFAYETPVCYSDMPFFREQFEESVFFMDLNNPNSLSENILFIKNNKDIVDYKILNGKNILDNWKEEDFYNKLLKVFKRYQYIRECWE</sequence>
<keyword evidence="3" id="KW-1185">Reference proteome</keyword>
<dbReference type="InterPro" id="IPR001296">
    <property type="entry name" value="Glyco_trans_1"/>
</dbReference>
<dbReference type="KEGG" id="avp:AVENP_1989"/>
<organism evidence="2 3">
    <name type="scientific">Arcobacter venerupis</name>
    <dbReference type="NCBI Taxonomy" id="1054033"/>
    <lineage>
        <taxon>Bacteria</taxon>
        <taxon>Pseudomonadati</taxon>
        <taxon>Campylobacterota</taxon>
        <taxon>Epsilonproteobacteria</taxon>
        <taxon>Campylobacterales</taxon>
        <taxon>Arcobacteraceae</taxon>
        <taxon>Arcobacter</taxon>
    </lineage>
</organism>
<dbReference type="SUPFAM" id="SSF53756">
    <property type="entry name" value="UDP-Glycosyltransferase/glycogen phosphorylase"/>
    <property type="match status" value="1"/>
</dbReference>
<dbReference type="Proteomes" id="UP000503482">
    <property type="component" value="Chromosome"/>
</dbReference>
<feature type="domain" description="Glycosyl transferase family 1" evidence="1">
    <location>
        <begin position="221"/>
        <end position="373"/>
    </location>
</feature>
<dbReference type="EMBL" id="CP053840">
    <property type="protein sequence ID" value="QKF67530.1"/>
    <property type="molecule type" value="Genomic_DNA"/>
</dbReference>
<reference evidence="2 3" key="1">
    <citation type="submission" date="2020-05" db="EMBL/GenBank/DDBJ databases">
        <title>Complete genome sequencing of Campylobacter and Arcobacter type strains.</title>
        <authorList>
            <person name="Miller W.G."/>
            <person name="Yee E."/>
        </authorList>
    </citation>
    <scope>NUCLEOTIDE SEQUENCE [LARGE SCALE GENOMIC DNA]</scope>
    <source>
        <strain evidence="2 3">LMG 26156</strain>
    </source>
</reference>
<dbReference type="PANTHER" id="PTHR46401:SF8">
    <property type="entry name" value="BLL6006 PROTEIN"/>
    <property type="match status" value="1"/>
</dbReference>
<dbReference type="Pfam" id="PF00534">
    <property type="entry name" value="Glycos_transf_1"/>
    <property type="match status" value="1"/>
</dbReference>
<accession>A0AAE7BBL1</accession>
<protein>
    <submittedName>
        <fullName evidence="2">Glycosyltransferase, family 1</fullName>
    </submittedName>
</protein>
<gene>
    <name evidence="2" type="ORF">AVENP_1989</name>
</gene>